<evidence type="ECO:0000313" key="1">
    <source>
        <dbReference type="EMBL" id="RAK48552.1"/>
    </source>
</evidence>
<protein>
    <submittedName>
        <fullName evidence="1">Uncharacterized protein</fullName>
    </submittedName>
</protein>
<accession>A0A328A271</accession>
<proteinExistence type="predicted"/>
<dbReference type="RefSeq" id="WP_111746884.1">
    <property type="nucleotide sequence ID" value="NZ_CP054482.1"/>
</dbReference>
<gene>
    <name evidence="1" type="ORF">BHX94_11135</name>
</gene>
<name>A0A328A271_9STAP</name>
<reference evidence="1 2" key="1">
    <citation type="journal article" date="2018" name="Front. Microbiol.">
        <title>Description and Comparative Genomics of Macrococcus caseolyticus subsp. hominis subsp. nov., Macrococcus goetzii sp. nov., Macrococcus epidermidis sp. nov., and Macrococcus bohemicus sp. nov., Novel Macrococci From Human Clinical Material With Virulence Potential and Suspected Uptake of Foreign DNA by Natural Transformation.</title>
        <authorList>
            <person name="Maslanova I."/>
            <person name="Wertheimer Z."/>
            <person name="Sedlacek I."/>
            <person name="Svec P."/>
            <person name="Indrakova A."/>
            <person name="Kovarovic V."/>
            <person name="Schumann P."/>
            <person name="Sproer C."/>
            <person name="Kralova S."/>
            <person name="Sedo O."/>
            <person name="Kristofova L."/>
            <person name="Vrbovska V."/>
            <person name="Fuzik T."/>
            <person name="Petras P."/>
            <person name="Zdrahal Z."/>
            <person name="Ruzickova V."/>
            <person name="Doskar J."/>
            <person name="Pantucek R."/>
        </authorList>
    </citation>
    <scope>NUCLEOTIDE SEQUENCE [LARGE SCALE GENOMIC DNA]</scope>
    <source>
        <strain evidence="1 2">03/115</strain>
    </source>
</reference>
<dbReference type="Proteomes" id="UP000249579">
    <property type="component" value="Unassembled WGS sequence"/>
</dbReference>
<dbReference type="EMBL" id="PZJG01000009">
    <property type="protein sequence ID" value="RAK48552.1"/>
    <property type="molecule type" value="Genomic_DNA"/>
</dbReference>
<sequence>MYFIENKKCFSEYISSDKYDTSKYNTSKYKSVYLNHRMLLMNPKSTLNFDERRMTFQSLQSYLYEYFLKNDKYFKWMAKILDKKIKRGNIHKLIDEFSEVIFKHIIKQINKNRICIELVCIKQEQYNEQHTDDLDVDILWMTESIHKKQPIYVI</sequence>
<dbReference type="GeneID" id="99098527"/>
<comment type="caution">
    <text evidence="1">The sequence shown here is derived from an EMBL/GenBank/DDBJ whole genome shotgun (WGS) entry which is preliminary data.</text>
</comment>
<dbReference type="AlphaFoldDB" id="A0A328A271"/>
<organism evidence="1 2">
    <name type="scientific">Macrococcoides bohemicum</name>
    <dbReference type="NCBI Taxonomy" id="1903056"/>
    <lineage>
        <taxon>Bacteria</taxon>
        <taxon>Bacillati</taxon>
        <taxon>Bacillota</taxon>
        <taxon>Bacilli</taxon>
        <taxon>Bacillales</taxon>
        <taxon>Staphylococcaceae</taxon>
        <taxon>Macrococcoides</taxon>
    </lineage>
</organism>
<evidence type="ECO:0000313" key="2">
    <source>
        <dbReference type="Proteomes" id="UP000249579"/>
    </source>
</evidence>